<accession>A0A4P7NCK4</accession>
<name>A0A4P7NCK4_PYROR</name>
<protein>
    <submittedName>
        <fullName evidence="1">Uncharacterized protein</fullName>
    </submittedName>
</protein>
<gene>
    <name evidence="1" type="ORF">PoMZ_03296</name>
</gene>
<dbReference type="EMBL" id="CP034206">
    <property type="protein sequence ID" value="QBZ58344.1"/>
    <property type="molecule type" value="Genomic_DNA"/>
</dbReference>
<evidence type="ECO:0000313" key="1">
    <source>
        <dbReference type="EMBL" id="QBZ58344.1"/>
    </source>
</evidence>
<evidence type="ECO:0000313" key="2">
    <source>
        <dbReference type="Proteomes" id="UP000294847"/>
    </source>
</evidence>
<dbReference type="AlphaFoldDB" id="A0A4P7NCK4"/>
<organism evidence="1 2">
    <name type="scientific">Pyricularia oryzae</name>
    <name type="common">Rice blast fungus</name>
    <name type="synonym">Magnaporthe oryzae</name>
    <dbReference type="NCBI Taxonomy" id="318829"/>
    <lineage>
        <taxon>Eukaryota</taxon>
        <taxon>Fungi</taxon>
        <taxon>Dikarya</taxon>
        <taxon>Ascomycota</taxon>
        <taxon>Pezizomycotina</taxon>
        <taxon>Sordariomycetes</taxon>
        <taxon>Sordariomycetidae</taxon>
        <taxon>Magnaporthales</taxon>
        <taxon>Pyriculariaceae</taxon>
        <taxon>Pyricularia</taxon>
    </lineage>
</organism>
<sequence length="110" mass="12563">MDKHKKVDDDLHTHNEVENCRDILFNAEAYRWLCSQKARHWFPLTSFGASAILLELTFKIGQTDKPPHLDFEGGSYSEKLKAFETNISLSTTPKIGGPGSLTQRARFFTY</sequence>
<reference evidence="1 2" key="1">
    <citation type="journal article" date="2019" name="Mol. Biol. Evol.">
        <title>Blast fungal genomes show frequent chromosomal changes, gene gains and losses, and effector gene turnover.</title>
        <authorList>
            <person name="Gomez Luciano L.B."/>
            <person name="Jason Tsai I."/>
            <person name="Chuma I."/>
            <person name="Tosa Y."/>
            <person name="Chen Y.H."/>
            <person name="Li J.Y."/>
            <person name="Li M.Y."/>
            <person name="Jade Lu M.Y."/>
            <person name="Nakayashiki H."/>
            <person name="Li W.H."/>
        </authorList>
    </citation>
    <scope>NUCLEOTIDE SEQUENCE [LARGE SCALE GENOMIC DNA]</scope>
    <source>
        <strain evidence="1">MZ5-1-6</strain>
    </source>
</reference>
<dbReference type="Proteomes" id="UP000294847">
    <property type="component" value="Chromosome 3"/>
</dbReference>
<proteinExistence type="predicted"/>